<keyword evidence="2 9" id="KW-0812">Transmembrane</keyword>
<dbReference type="RefSeq" id="XP_060042413.1">
    <property type="nucleotide sequence ID" value="XM_060186430.1"/>
</dbReference>
<evidence type="ECO:0000256" key="3">
    <source>
        <dbReference type="ARBA" id="ARBA00022989"/>
    </source>
</evidence>
<feature type="domain" description="Disintegrin" evidence="11">
    <location>
        <begin position="406"/>
        <end position="492"/>
    </location>
</feature>
<keyword evidence="8" id="KW-0862">Zinc</keyword>
<gene>
    <name evidence="14 15" type="primary">LOC103127616</name>
</gene>
<evidence type="ECO:0000259" key="12">
    <source>
        <dbReference type="PROSITE" id="PS50215"/>
    </source>
</evidence>
<accession>A0ABM3X0R3</accession>
<evidence type="ECO:0000256" key="8">
    <source>
        <dbReference type="PROSITE-ProRule" id="PRU00276"/>
    </source>
</evidence>
<keyword evidence="4 9" id="KW-0472">Membrane</keyword>
<evidence type="ECO:0000256" key="1">
    <source>
        <dbReference type="ARBA" id="ARBA00004167"/>
    </source>
</evidence>
<dbReference type="InterPro" id="IPR001762">
    <property type="entry name" value="Disintegrin_dom"/>
</dbReference>
<evidence type="ECO:0000259" key="10">
    <source>
        <dbReference type="PROSITE" id="PS50026"/>
    </source>
</evidence>
<dbReference type="PANTHER" id="PTHR11905:SF239">
    <property type="entry name" value="A DISINTEGRIN AND METALLOPEPTIDASE DOMAIN 26B-RELATED"/>
    <property type="match status" value="1"/>
</dbReference>
<dbReference type="PROSITE" id="PS50215">
    <property type="entry name" value="ADAM_MEPRO"/>
    <property type="match status" value="1"/>
</dbReference>
<dbReference type="Pfam" id="PF00200">
    <property type="entry name" value="Disintegrin"/>
    <property type="match status" value="1"/>
</dbReference>
<proteinExistence type="predicted"/>
<dbReference type="SUPFAM" id="SSF57552">
    <property type="entry name" value="Blood coagulation inhibitor (disintegrin)"/>
    <property type="match status" value="1"/>
</dbReference>
<evidence type="ECO:0000313" key="15">
    <source>
        <dbReference type="RefSeq" id="XP_060042413.1"/>
    </source>
</evidence>
<dbReference type="InterPro" id="IPR002870">
    <property type="entry name" value="Peptidase_M12B_N"/>
</dbReference>
<dbReference type="Gene3D" id="3.40.390.10">
    <property type="entry name" value="Collagenase (Catalytic Domain)"/>
    <property type="match status" value="1"/>
</dbReference>
<feature type="disulfide bond" evidence="6">
    <location>
        <begin position="464"/>
        <end position="484"/>
    </location>
</feature>
<dbReference type="SUPFAM" id="SSF55486">
    <property type="entry name" value="Metalloproteases ('zincins'), catalytic domain"/>
    <property type="match status" value="1"/>
</dbReference>
<dbReference type="Pfam" id="PF01421">
    <property type="entry name" value="Reprolysin"/>
    <property type="match status" value="1"/>
</dbReference>
<feature type="active site" evidence="8">
    <location>
        <position position="342"/>
    </location>
</feature>
<dbReference type="Pfam" id="PF01562">
    <property type="entry name" value="Pep_M12B_propep"/>
    <property type="match status" value="1"/>
</dbReference>
<reference evidence="13 14" key="1">
    <citation type="submission" date="2025-05" db="UniProtKB">
        <authorList>
            <consortium name="RefSeq"/>
        </authorList>
    </citation>
    <scope>NUCLEOTIDE SEQUENCE [LARGE SCALE GENOMIC DNA]</scope>
</reference>
<evidence type="ECO:0000256" key="6">
    <source>
        <dbReference type="PROSITE-ProRule" id="PRU00068"/>
    </source>
</evidence>
<dbReference type="InterPro" id="IPR001590">
    <property type="entry name" value="Peptidase_M12B"/>
</dbReference>
<dbReference type="InterPro" id="IPR036436">
    <property type="entry name" value="Disintegrin_dom_sf"/>
</dbReference>
<dbReference type="PANTHER" id="PTHR11905">
    <property type="entry name" value="ADAM A DISINTEGRIN AND METALLOPROTEASE DOMAIN"/>
    <property type="match status" value="1"/>
</dbReference>
<dbReference type="PRINTS" id="PR00289">
    <property type="entry name" value="DISINTEGRIN"/>
</dbReference>
<evidence type="ECO:0000313" key="13">
    <source>
        <dbReference type="Proteomes" id="UP001652624"/>
    </source>
</evidence>
<feature type="transmembrane region" description="Helical" evidence="9">
    <location>
        <begin position="690"/>
        <end position="715"/>
    </location>
</feature>
<dbReference type="PROSITE" id="PS50214">
    <property type="entry name" value="DISINTEGRIN_2"/>
    <property type="match status" value="1"/>
</dbReference>
<keyword evidence="5 7" id="KW-1015">Disulfide bond</keyword>
<sequence>MAVAKVLVHVNYTPLMLWLRVFLFHCGWQCQLVYSRYQGLPEVVTPLRITGTYESMRPPGWISYSLHFGGKTHIFHMKVNKHLLARNMPVFTYTDQGALLEDEPFVQHGCFYNGYVEGDPESLVALSSCFGGFRGMFQIHDITYEIKPQNRPNTFEHLIYRMDTEDISPSMRCGLTDEEIEQQLKSLKRVNSTLMQSGYEGWWSEKRYLELAVVVDHNRYLHSESNASNVYIDICIVMNGIDFFLKSLDIEIILIGIEIWTDENHLHANNMIMLLSEFCKWKKSSFTFRLPHHVAHLFIKQVLSGTSALAYVAGVCHSYSNCGVENFVNDKLQEFAFTVSHELGHSLGMGHDNDTCTCGKGHCIMNPSKALATRFSNCSYIRFWNHLIAELKCLHSPSQPDKIPKYPRCGNSLIEDEEECDCGSLKLCEENPCCQSNCTLTPDAVCASGLCCKGCQFLPSGTECRKQENECDLPEWCDGISYHCPEDMYVQDGTPCTGGSYCYEKKCNNRDEQCRKIFGNGSRSADLRCYMEINIQGDRFGHCGFRDYRYIQCSISDTLCGRLQCENVTKIPHLKDHSTVHWTQFNDITCWGTDYHVGMTIPDIGDVEDGTECGVEHICIERKCIHVSSFDSICSPVYCNMSGVCNNRQHCHCNTGWDPPNCQLPGNGGSIDSGPHPPILRRAVDKKHGYVNAVLIILIIHVIFFFLCMAILTYVRLHR</sequence>
<feature type="domain" description="EGF-like" evidence="10">
    <location>
        <begin position="630"/>
        <end position="663"/>
    </location>
</feature>
<comment type="subcellular location">
    <subcellularLocation>
        <location evidence="1">Membrane</location>
        <topology evidence="1">Single-pass membrane protein</topology>
    </subcellularLocation>
</comment>
<dbReference type="Gene3D" id="4.10.70.10">
    <property type="entry name" value="Disintegrin domain"/>
    <property type="match status" value="1"/>
</dbReference>
<dbReference type="Pfam" id="PF08516">
    <property type="entry name" value="ADAM_CR"/>
    <property type="match status" value="1"/>
</dbReference>
<protein>
    <submittedName>
        <fullName evidence="14 15">Disintegrin and metalloproteinase domain-containing protein 29-like</fullName>
    </submittedName>
</protein>
<evidence type="ECO:0000259" key="11">
    <source>
        <dbReference type="PROSITE" id="PS50214"/>
    </source>
</evidence>
<dbReference type="InterPro" id="IPR000742">
    <property type="entry name" value="EGF"/>
</dbReference>
<keyword evidence="7" id="KW-0245">EGF-like domain</keyword>
<feature type="disulfide bond" evidence="7">
    <location>
        <begin position="653"/>
        <end position="662"/>
    </location>
</feature>
<dbReference type="PROSITE" id="PS50026">
    <property type="entry name" value="EGF_3"/>
    <property type="match status" value="1"/>
</dbReference>
<feature type="binding site" evidence="8">
    <location>
        <position position="345"/>
    </location>
    <ligand>
        <name>Zn(2+)</name>
        <dbReference type="ChEBI" id="CHEBI:29105"/>
        <note>catalytic</note>
    </ligand>
</feature>
<dbReference type="RefSeq" id="XP_060042412.1">
    <property type="nucleotide sequence ID" value="XM_060186429.1"/>
</dbReference>
<dbReference type="CDD" id="cd04269">
    <property type="entry name" value="ZnMc_adamalysin_II_like"/>
    <property type="match status" value="1"/>
</dbReference>
<dbReference type="SMART" id="SM00608">
    <property type="entry name" value="ACR"/>
    <property type="match status" value="1"/>
</dbReference>
<dbReference type="GeneID" id="103127616"/>
<comment type="caution">
    <text evidence="7">Lacks conserved residue(s) required for the propagation of feature annotation.</text>
</comment>
<evidence type="ECO:0000256" key="4">
    <source>
        <dbReference type="ARBA" id="ARBA00023136"/>
    </source>
</evidence>
<dbReference type="InterPro" id="IPR034027">
    <property type="entry name" value="Reprolysin_adamalysin"/>
</dbReference>
<evidence type="ECO:0000256" key="2">
    <source>
        <dbReference type="ARBA" id="ARBA00022692"/>
    </source>
</evidence>
<dbReference type="PROSITE" id="PS01186">
    <property type="entry name" value="EGF_2"/>
    <property type="match status" value="1"/>
</dbReference>
<dbReference type="InterPro" id="IPR024079">
    <property type="entry name" value="MetalloPept_cat_dom_sf"/>
</dbReference>
<feature type="binding site" evidence="8">
    <location>
        <position position="341"/>
    </location>
    <ligand>
        <name>Zn(2+)</name>
        <dbReference type="ChEBI" id="CHEBI:29105"/>
        <note>catalytic</note>
    </ligand>
</feature>
<feature type="binding site" evidence="8">
    <location>
        <position position="351"/>
    </location>
    <ligand>
        <name>Zn(2+)</name>
        <dbReference type="ChEBI" id="CHEBI:29105"/>
        <note>catalytic</note>
    </ligand>
</feature>
<evidence type="ECO:0000256" key="5">
    <source>
        <dbReference type="ARBA" id="ARBA00023157"/>
    </source>
</evidence>
<keyword evidence="8" id="KW-0479">Metal-binding</keyword>
<keyword evidence="3 9" id="KW-1133">Transmembrane helix</keyword>
<dbReference type="InterPro" id="IPR006586">
    <property type="entry name" value="ADAM_Cys-rich"/>
</dbReference>
<organism evidence="13 15">
    <name type="scientific">Erinaceus europaeus</name>
    <name type="common">Western European hedgehog</name>
    <dbReference type="NCBI Taxonomy" id="9365"/>
    <lineage>
        <taxon>Eukaryota</taxon>
        <taxon>Metazoa</taxon>
        <taxon>Chordata</taxon>
        <taxon>Craniata</taxon>
        <taxon>Vertebrata</taxon>
        <taxon>Euteleostomi</taxon>
        <taxon>Mammalia</taxon>
        <taxon>Eutheria</taxon>
        <taxon>Laurasiatheria</taxon>
        <taxon>Eulipotyphla</taxon>
        <taxon>Erinaceidae</taxon>
        <taxon>Erinaceinae</taxon>
        <taxon>Erinaceus</taxon>
    </lineage>
</organism>
<evidence type="ECO:0000256" key="9">
    <source>
        <dbReference type="SAM" id="Phobius"/>
    </source>
</evidence>
<evidence type="ECO:0000256" key="7">
    <source>
        <dbReference type="PROSITE-ProRule" id="PRU00076"/>
    </source>
</evidence>
<name>A0ABM3X0R3_ERIEU</name>
<dbReference type="SMART" id="SM00050">
    <property type="entry name" value="DISIN"/>
    <property type="match status" value="1"/>
</dbReference>
<evidence type="ECO:0000313" key="14">
    <source>
        <dbReference type="RefSeq" id="XP_060042412.1"/>
    </source>
</evidence>
<feature type="disulfide bond" evidence="8">
    <location>
        <begin position="358"/>
        <end position="363"/>
    </location>
</feature>
<dbReference type="Proteomes" id="UP001652624">
    <property type="component" value="Chromosome 2"/>
</dbReference>
<feature type="domain" description="Peptidase M12B" evidence="12">
    <location>
        <begin position="207"/>
        <end position="383"/>
    </location>
</feature>
<keyword evidence="13" id="KW-1185">Reference proteome</keyword>